<dbReference type="GO" id="GO:0006355">
    <property type="term" value="P:regulation of DNA-templated transcription"/>
    <property type="evidence" value="ECO:0007669"/>
    <property type="project" value="InterPro"/>
</dbReference>
<sequence length="467" mass="52462">MSGTNSATKQPNNRPLKESVRWLAMESVQRILFKEAFIHETVSDVLTTHSLSEADRKLLTELIYGTVQHYLTIDALLRQHVKRANRVKKWLWALLLVSLYQHYYLSQIPDYALVDEAVRITKKRGNQSLSRFTNGVLRNVLREVPNLDALYQQFQSLPWEERISQQYSLPKVWVTYFNQRFGKERTEKLAQSFNQRASMTIRISDHAIDRETEIVGALTAEGLNVEASSITPHAYQVTNGTPVHTQAFKNGELTIQDASAQLAAVALDAQPGDKVLDACAAPGGKTVQLAEKVAPNGHVISQDIQENKLNKINDNIDRMNVAKQVTVKVGDATKLSQTYAKETFDRILIDAPCSGVGLFRRKPDTKYHKSLQDLTSLQAIQKDILNDAVSVLKPGGVLVYSTCTITNEENQAVVEQLLDNHPELMITSISGRQQLLDQAQTSQGTIEILPDMFQSDGFFIARFEKEN</sequence>
<keyword evidence="9 14" id="KW-0949">S-adenosyl-L-methionine</keyword>
<evidence type="ECO:0000256" key="8">
    <source>
        <dbReference type="ARBA" id="ARBA00022679"/>
    </source>
</evidence>
<dbReference type="InterPro" id="IPR006027">
    <property type="entry name" value="NusB_RsmB_TIM44"/>
</dbReference>
<dbReference type="SUPFAM" id="SSF48013">
    <property type="entry name" value="NusB-like"/>
    <property type="match status" value="1"/>
</dbReference>
<dbReference type="OrthoDB" id="9810297at2"/>
<gene>
    <name evidence="16" type="ORF">SAMN04487984_0188</name>
</gene>
<accession>A0A1W1Y2X5</accession>
<keyword evidence="7 14" id="KW-0489">Methyltransferase</keyword>
<feature type="binding site" evidence="14">
    <location>
        <position position="350"/>
    </location>
    <ligand>
        <name>S-adenosyl-L-methionine</name>
        <dbReference type="ChEBI" id="CHEBI:59789"/>
    </ligand>
</feature>
<feature type="binding site" evidence="14">
    <location>
        <position position="303"/>
    </location>
    <ligand>
        <name>S-adenosyl-L-methionine</name>
        <dbReference type="ChEBI" id="CHEBI:59789"/>
    </ligand>
</feature>
<comment type="similarity">
    <text evidence="3 14">Belongs to the class I-like SAM-binding methyltransferase superfamily. RsmB/NOP family.</text>
</comment>
<evidence type="ECO:0000256" key="13">
    <source>
        <dbReference type="ARBA" id="ARBA00047283"/>
    </source>
</evidence>
<evidence type="ECO:0000256" key="2">
    <source>
        <dbReference type="ARBA" id="ARBA00004496"/>
    </source>
</evidence>
<feature type="binding site" evidence="14">
    <location>
        <position position="331"/>
    </location>
    <ligand>
        <name>S-adenosyl-L-methionine</name>
        <dbReference type="ChEBI" id="CHEBI:59789"/>
    </ligand>
</feature>
<evidence type="ECO:0000256" key="1">
    <source>
        <dbReference type="ARBA" id="ARBA00002724"/>
    </source>
</evidence>
<keyword evidence="10 14" id="KW-0694">RNA-binding</keyword>
<dbReference type="InterPro" id="IPR023267">
    <property type="entry name" value="RCMT"/>
</dbReference>
<dbReference type="InterPro" id="IPR029063">
    <property type="entry name" value="SAM-dependent_MTases_sf"/>
</dbReference>
<keyword evidence="6" id="KW-0698">rRNA processing</keyword>
<dbReference type="RefSeq" id="WP_159444403.1">
    <property type="nucleotide sequence ID" value="NZ_FWXK01000001.1"/>
</dbReference>
<comment type="subcellular location">
    <subcellularLocation>
        <location evidence="2">Cytoplasm</location>
    </subcellularLocation>
</comment>
<dbReference type="CDD" id="cd02440">
    <property type="entry name" value="AdoMet_MTases"/>
    <property type="match status" value="1"/>
</dbReference>
<evidence type="ECO:0000256" key="4">
    <source>
        <dbReference type="ARBA" id="ARBA00012140"/>
    </source>
</evidence>
<feature type="binding site" evidence="14">
    <location>
        <begin position="279"/>
        <end position="285"/>
    </location>
    <ligand>
        <name>S-adenosyl-L-methionine</name>
        <dbReference type="ChEBI" id="CHEBI:59789"/>
    </ligand>
</feature>
<dbReference type="EMBL" id="FWXK01000001">
    <property type="protein sequence ID" value="SMC30474.1"/>
    <property type="molecule type" value="Genomic_DNA"/>
</dbReference>
<protein>
    <recommendedName>
        <fullName evidence="4">16S rRNA (cytosine(967)-C(5))-methyltransferase</fullName>
        <ecNumber evidence="4">2.1.1.176</ecNumber>
    </recommendedName>
    <alternativeName>
        <fullName evidence="11">16S rRNA m5C967 methyltransferase</fullName>
    </alternativeName>
    <alternativeName>
        <fullName evidence="12">rRNA (cytosine-C(5)-)-methyltransferase RsmB</fullName>
    </alternativeName>
</protein>
<feature type="active site" description="Nucleophile" evidence="14">
    <location>
        <position position="403"/>
    </location>
</feature>
<comment type="catalytic activity">
    <reaction evidence="13">
        <text>cytidine(967) in 16S rRNA + S-adenosyl-L-methionine = 5-methylcytidine(967) in 16S rRNA + S-adenosyl-L-homocysteine + H(+)</text>
        <dbReference type="Rhea" id="RHEA:42748"/>
        <dbReference type="Rhea" id="RHEA-COMP:10219"/>
        <dbReference type="Rhea" id="RHEA-COMP:10220"/>
        <dbReference type="ChEBI" id="CHEBI:15378"/>
        <dbReference type="ChEBI" id="CHEBI:57856"/>
        <dbReference type="ChEBI" id="CHEBI:59789"/>
        <dbReference type="ChEBI" id="CHEBI:74483"/>
        <dbReference type="ChEBI" id="CHEBI:82748"/>
        <dbReference type="EC" id="2.1.1.176"/>
    </reaction>
</comment>
<dbReference type="PRINTS" id="PR02008">
    <property type="entry name" value="RCMTFAMILY"/>
</dbReference>
<dbReference type="GO" id="GO:0003723">
    <property type="term" value="F:RNA binding"/>
    <property type="evidence" value="ECO:0007669"/>
    <property type="project" value="UniProtKB-UniRule"/>
</dbReference>
<dbReference type="Pfam" id="PF22458">
    <property type="entry name" value="RsmF-B_ferredox"/>
    <property type="match status" value="1"/>
</dbReference>
<dbReference type="InterPro" id="IPR054728">
    <property type="entry name" value="RsmB-like_ferredoxin"/>
</dbReference>
<dbReference type="NCBIfam" id="TIGR00563">
    <property type="entry name" value="rsmB"/>
    <property type="match status" value="1"/>
</dbReference>
<dbReference type="InterPro" id="IPR004573">
    <property type="entry name" value="rRNA_ssu_MeTfrase_B"/>
</dbReference>
<reference evidence="17" key="1">
    <citation type="submission" date="2017-04" db="EMBL/GenBank/DDBJ databases">
        <authorList>
            <person name="Varghese N."/>
            <person name="Submissions S."/>
        </authorList>
    </citation>
    <scope>NUCLEOTIDE SEQUENCE [LARGE SCALE GENOMIC DNA]</scope>
    <source>
        <strain evidence="17">DSM 21500</strain>
    </source>
</reference>
<evidence type="ECO:0000256" key="9">
    <source>
        <dbReference type="ARBA" id="ARBA00022691"/>
    </source>
</evidence>
<evidence type="ECO:0000256" key="12">
    <source>
        <dbReference type="ARBA" id="ARBA00031088"/>
    </source>
</evidence>
<dbReference type="Pfam" id="PF01189">
    <property type="entry name" value="Methyltr_RsmB-F"/>
    <property type="match status" value="1"/>
</dbReference>
<evidence type="ECO:0000256" key="3">
    <source>
        <dbReference type="ARBA" id="ARBA00007494"/>
    </source>
</evidence>
<feature type="domain" description="SAM-dependent MTase RsmB/NOP-type" evidence="15">
    <location>
        <begin position="189"/>
        <end position="466"/>
    </location>
</feature>
<name>A0A1W1Y2X5_9LACT</name>
<evidence type="ECO:0000256" key="11">
    <source>
        <dbReference type="ARBA" id="ARBA00030399"/>
    </source>
</evidence>
<dbReference type="FunFam" id="3.40.50.150:FF:000022">
    <property type="entry name" value="Ribosomal RNA small subunit methyltransferase B"/>
    <property type="match status" value="1"/>
</dbReference>
<dbReference type="PANTHER" id="PTHR22807">
    <property type="entry name" value="NOP2 YEAST -RELATED NOL1/NOP2/FMU SUN DOMAIN-CONTAINING"/>
    <property type="match status" value="1"/>
</dbReference>
<dbReference type="InterPro" id="IPR035926">
    <property type="entry name" value="NusB-like_sf"/>
</dbReference>
<evidence type="ECO:0000313" key="17">
    <source>
        <dbReference type="Proteomes" id="UP000243884"/>
    </source>
</evidence>
<dbReference type="PROSITE" id="PS51686">
    <property type="entry name" value="SAM_MT_RSMB_NOP"/>
    <property type="match status" value="1"/>
</dbReference>
<dbReference type="Proteomes" id="UP000243884">
    <property type="component" value="Unassembled WGS sequence"/>
</dbReference>
<dbReference type="InterPro" id="IPR001678">
    <property type="entry name" value="MeTrfase_RsmB-F_NOP2_dom"/>
</dbReference>
<dbReference type="GO" id="GO:0008649">
    <property type="term" value="F:rRNA methyltransferase activity"/>
    <property type="evidence" value="ECO:0007669"/>
    <property type="project" value="InterPro"/>
</dbReference>
<evidence type="ECO:0000313" key="16">
    <source>
        <dbReference type="EMBL" id="SMC30474.1"/>
    </source>
</evidence>
<comment type="function">
    <text evidence="1">Specifically methylates the cytosine at position 967 (m5C967) of 16S rRNA.</text>
</comment>
<dbReference type="InterPro" id="IPR049560">
    <property type="entry name" value="MeTrfase_RsmB-F_NOP2_cat"/>
</dbReference>
<dbReference type="PROSITE" id="PS01153">
    <property type="entry name" value="NOL1_NOP2_SUN"/>
    <property type="match status" value="1"/>
</dbReference>
<keyword evidence="8 14" id="KW-0808">Transferase</keyword>
<organism evidence="16 17">
    <name type="scientific">Aerococcus suis</name>
    <dbReference type="NCBI Taxonomy" id="371602"/>
    <lineage>
        <taxon>Bacteria</taxon>
        <taxon>Bacillati</taxon>
        <taxon>Bacillota</taxon>
        <taxon>Bacilli</taxon>
        <taxon>Lactobacillales</taxon>
        <taxon>Aerococcaceae</taxon>
        <taxon>Aerococcus</taxon>
    </lineage>
</organism>
<keyword evidence="17" id="KW-1185">Reference proteome</keyword>
<dbReference type="NCBIfam" id="NF011494">
    <property type="entry name" value="PRK14902.1"/>
    <property type="match status" value="1"/>
</dbReference>
<evidence type="ECO:0000256" key="14">
    <source>
        <dbReference type="PROSITE-ProRule" id="PRU01023"/>
    </source>
</evidence>
<keyword evidence="5" id="KW-0963">Cytoplasm</keyword>
<evidence type="ECO:0000256" key="5">
    <source>
        <dbReference type="ARBA" id="ARBA00022490"/>
    </source>
</evidence>
<dbReference type="AlphaFoldDB" id="A0A1W1Y2X5"/>
<dbReference type="SUPFAM" id="SSF53335">
    <property type="entry name" value="S-adenosyl-L-methionine-dependent methyltransferases"/>
    <property type="match status" value="1"/>
</dbReference>
<dbReference type="GO" id="GO:0005737">
    <property type="term" value="C:cytoplasm"/>
    <property type="evidence" value="ECO:0007669"/>
    <property type="project" value="UniProtKB-SubCell"/>
</dbReference>
<evidence type="ECO:0000259" key="15">
    <source>
        <dbReference type="PROSITE" id="PS51686"/>
    </source>
</evidence>
<dbReference type="PANTHER" id="PTHR22807:SF53">
    <property type="entry name" value="RIBOSOMAL RNA SMALL SUBUNIT METHYLTRANSFERASE B-RELATED"/>
    <property type="match status" value="1"/>
</dbReference>
<dbReference type="Gene3D" id="1.10.940.10">
    <property type="entry name" value="NusB-like"/>
    <property type="match status" value="1"/>
</dbReference>
<dbReference type="InterPro" id="IPR018314">
    <property type="entry name" value="RsmB/NOL1/NOP2-like_CS"/>
</dbReference>
<proteinExistence type="inferred from homology"/>
<dbReference type="Pfam" id="PF01029">
    <property type="entry name" value="NusB"/>
    <property type="match status" value="1"/>
</dbReference>
<evidence type="ECO:0000256" key="6">
    <source>
        <dbReference type="ARBA" id="ARBA00022552"/>
    </source>
</evidence>
<dbReference type="Gene3D" id="3.40.50.150">
    <property type="entry name" value="Vaccinia Virus protein VP39"/>
    <property type="match status" value="1"/>
</dbReference>
<dbReference type="STRING" id="371602.SAMN04487984_0188"/>
<dbReference type="EC" id="2.1.1.176" evidence="4"/>
<evidence type="ECO:0000256" key="7">
    <source>
        <dbReference type="ARBA" id="ARBA00022603"/>
    </source>
</evidence>
<evidence type="ECO:0000256" key="10">
    <source>
        <dbReference type="ARBA" id="ARBA00022884"/>
    </source>
</evidence>